<dbReference type="AlphaFoldDB" id="A0A0F9UHI9"/>
<comment type="caution">
    <text evidence="1">The sequence shown here is derived from an EMBL/GenBank/DDBJ whole genome shotgun (WGS) entry which is preliminary data.</text>
</comment>
<gene>
    <name evidence="1" type="ORF">LCGC14_0219940</name>
</gene>
<reference evidence="1" key="1">
    <citation type="journal article" date="2015" name="Nature">
        <title>Complex archaea that bridge the gap between prokaryotes and eukaryotes.</title>
        <authorList>
            <person name="Spang A."/>
            <person name="Saw J.H."/>
            <person name="Jorgensen S.L."/>
            <person name="Zaremba-Niedzwiedzka K."/>
            <person name="Martijn J."/>
            <person name="Lind A.E."/>
            <person name="van Eijk R."/>
            <person name="Schleper C."/>
            <person name="Guy L."/>
            <person name="Ettema T.J."/>
        </authorList>
    </citation>
    <scope>NUCLEOTIDE SEQUENCE</scope>
</reference>
<proteinExistence type="predicted"/>
<organism evidence="1">
    <name type="scientific">marine sediment metagenome</name>
    <dbReference type="NCBI Taxonomy" id="412755"/>
    <lineage>
        <taxon>unclassified sequences</taxon>
        <taxon>metagenomes</taxon>
        <taxon>ecological metagenomes</taxon>
    </lineage>
</organism>
<protein>
    <submittedName>
        <fullName evidence="1">Uncharacterized protein</fullName>
    </submittedName>
</protein>
<dbReference type="EMBL" id="LAZR01000105">
    <property type="protein sequence ID" value="KKN91129.1"/>
    <property type="molecule type" value="Genomic_DNA"/>
</dbReference>
<sequence>MCKCFCCGKVLETESHFNDPTILSPVYDGVWFRAPGNFGSTVFDPIPDKLRGEDPFLQILICDDCLKKKSDEVSYVHNIRHKVTADVETFNHRIG</sequence>
<name>A0A0F9UHI9_9ZZZZ</name>
<evidence type="ECO:0000313" key="1">
    <source>
        <dbReference type="EMBL" id="KKN91129.1"/>
    </source>
</evidence>
<accession>A0A0F9UHI9</accession>